<dbReference type="Proteomes" id="UP000295388">
    <property type="component" value="Unassembled WGS sequence"/>
</dbReference>
<keyword evidence="1" id="KW-0812">Transmembrane</keyword>
<feature type="transmembrane region" description="Helical" evidence="1">
    <location>
        <begin position="99"/>
        <end position="120"/>
    </location>
</feature>
<reference evidence="2 3" key="1">
    <citation type="submission" date="2019-03" db="EMBL/GenBank/DDBJ databases">
        <title>Genomic Encyclopedia of Type Strains, Phase III (KMG-III): the genomes of soil and plant-associated and newly described type strains.</title>
        <authorList>
            <person name="Whitman W."/>
        </authorList>
    </citation>
    <scope>NUCLEOTIDE SEQUENCE [LARGE SCALE GENOMIC DNA]</scope>
    <source>
        <strain evidence="2 3">VKM Ac-2527</strain>
    </source>
</reference>
<evidence type="ECO:0000256" key="1">
    <source>
        <dbReference type="SAM" id="Phobius"/>
    </source>
</evidence>
<dbReference type="EMBL" id="SNWQ01000001">
    <property type="protein sequence ID" value="TDO54772.1"/>
    <property type="molecule type" value="Genomic_DNA"/>
</dbReference>
<feature type="transmembrane region" description="Helical" evidence="1">
    <location>
        <begin position="69"/>
        <end position="93"/>
    </location>
</feature>
<sequence>MIVLIVLVLATLVFRALGAVGVRRFASWPVSAAHGMAVMLVMTASAHFVPAGVTVMPTHADMVRMVPPFVPFADAMVYLTGVLELLGAAGLVLTATRWAAGWSLVALFVTLLPANIYAAVENVAFANGEPATPLWQRIPEQVLYLAVAAWVARSADSTPVRRLLGSAKSASNPADRADTELVDR</sequence>
<gene>
    <name evidence="2" type="ORF">EV643_101563</name>
</gene>
<keyword evidence="1" id="KW-1133">Transmembrane helix</keyword>
<comment type="caution">
    <text evidence="2">The sequence shown here is derived from an EMBL/GenBank/DDBJ whole genome shotgun (WGS) entry which is preliminary data.</text>
</comment>
<keyword evidence="1" id="KW-0472">Membrane</keyword>
<protein>
    <submittedName>
        <fullName evidence="2">Putative membrane protein</fullName>
    </submittedName>
</protein>
<dbReference type="OrthoDB" id="129693at2"/>
<evidence type="ECO:0000313" key="3">
    <source>
        <dbReference type="Proteomes" id="UP000295388"/>
    </source>
</evidence>
<name>A0A4R6KQA3_9ACTN</name>
<accession>A0A4R6KQA3</accession>
<organism evidence="2 3">
    <name type="scientific">Kribbella caucasensis</name>
    <dbReference type="NCBI Taxonomy" id="2512215"/>
    <lineage>
        <taxon>Bacteria</taxon>
        <taxon>Bacillati</taxon>
        <taxon>Actinomycetota</taxon>
        <taxon>Actinomycetes</taxon>
        <taxon>Propionibacteriales</taxon>
        <taxon>Kribbellaceae</taxon>
        <taxon>Kribbella</taxon>
    </lineage>
</organism>
<feature type="transmembrane region" description="Helical" evidence="1">
    <location>
        <begin position="34"/>
        <end position="57"/>
    </location>
</feature>
<evidence type="ECO:0000313" key="2">
    <source>
        <dbReference type="EMBL" id="TDO54772.1"/>
    </source>
</evidence>
<dbReference type="RefSeq" id="WP_133798317.1">
    <property type="nucleotide sequence ID" value="NZ_SNWQ01000001.1"/>
</dbReference>
<dbReference type="PANTHER" id="PTHR36974:SF1">
    <property type="entry name" value="DOXX FAMILY MEMBRANE PROTEIN"/>
    <property type="match status" value="1"/>
</dbReference>
<dbReference type="PANTHER" id="PTHR36974">
    <property type="entry name" value="MEMBRANE PROTEIN-RELATED"/>
    <property type="match status" value="1"/>
</dbReference>
<proteinExistence type="predicted"/>
<dbReference type="AlphaFoldDB" id="A0A4R6KQA3"/>
<keyword evidence="3" id="KW-1185">Reference proteome</keyword>